<feature type="transmembrane region" description="Helical" evidence="2">
    <location>
        <begin position="188"/>
        <end position="215"/>
    </location>
</feature>
<feature type="region of interest" description="Disordered" evidence="1">
    <location>
        <begin position="222"/>
        <end position="245"/>
    </location>
</feature>
<keyword evidence="2" id="KW-0472">Membrane</keyword>
<feature type="transmembrane region" description="Helical" evidence="2">
    <location>
        <begin position="111"/>
        <end position="135"/>
    </location>
</feature>
<accession>M2QY93</accession>
<evidence type="ECO:0000256" key="2">
    <source>
        <dbReference type="SAM" id="Phobius"/>
    </source>
</evidence>
<keyword evidence="2" id="KW-1133">Transmembrane helix</keyword>
<gene>
    <name evidence="3" type="ORF">CERSUDRAFT_100342</name>
</gene>
<dbReference type="AlphaFoldDB" id="M2QY93"/>
<evidence type="ECO:0000313" key="3">
    <source>
        <dbReference type="EMBL" id="EMD31486.1"/>
    </source>
</evidence>
<feature type="transmembrane region" description="Helical" evidence="2">
    <location>
        <begin position="147"/>
        <end position="168"/>
    </location>
</feature>
<name>M2QY93_CERS8</name>
<organism evidence="3 4">
    <name type="scientific">Ceriporiopsis subvermispora (strain B)</name>
    <name type="common">White-rot fungus</name>
    <name type="synonym">Gelatoporia subvermispora</name>
    <dbReference type="NCBI Taxonomy" id="914234"/>
    <lineage>
        <taxon>Eukaryota</taxon>
        <taxon>Fungi</taxon>
        <taxon>Dikarya</taxon>
        <taxon>Basidiomycota</taxon>
        <taxon>Agaricomycotina</taxon>
        <taxon>Agaricomycetes</taxon>
        <taxon>Polyporales</taxon>
        <taxon>Gelatoporiaceae</taxon>
        <taxon>Gelatoporia</taxon>
    </lineage>
</organism>
<dbReference type="OrthoDB" id="2628419at2759"/>
<dbReference type="EMBL" id="KB445818">
    <property type="protein sequence ID" value="EMD31486.1"/>
    <property type="molecule type" value="Genomic_DNA"/>
</dbReference>
<dbReference type="HOGENOM" id="CLU_080790_0_0_1"/>
<evidence type="ECO:0000313" key="4">
    <source>
        <dbReference type="Proteomes" id="UP000016930"/>
    </source>
</evidence>
<keyword evidence="2" id="KW-0812">Transmembrane</keyword>
<feature type="transmembrane region" description="Helical" evidence="2">
    <location>
        <begin position="22"/>
        <end position="45"/>
    </location>
</feature>
<sequence length="245" mass="28122">MPIARRAQLDDIWGSRDFSKGATAGIVILGLVVIATYIAIIWYLSREVERYRQRSKKKKRTKKLRQWTTWVCMYLGTPVDEAQMCISAWLIAQFNHTTIYPNVGTRSGIRLILWASCWTFVTSTVFVVVLVHPHFRRHRLTEAGPHMVWLMQTWAYWVASVATLNRALPLMDVRTTCAGSVYCGPLRAVFLLAMMEMALLSLHMLFFPSAVGMNWEILEQNNRKRTQPEQPAAPYSAGLSTTRRK</sequence>
<proteinExistence type="predicted"/>
<protein>
    <submittedName>
        <fullName evidence="3">Uncharacterized protein</fullName>
    </submittedName>
</protein>
<evidence type="ECO:0000256" key="1">
    <source>
        <dbReference type="SAM" id="MobiDB-lite"/>
    </source>
</evidence>
<reference evidence="3 4" key="1">
    <citation type="journal article" date="2012" name="Proc. Natl. Acad. Sci. U.S.A.">
        <title>Comparative genomics of Ceriporiopsis subvermispora and Phanerochaete chrysosporium provide insight into selective ligninolysis.</title>
        <authorList>
            <person name="Fernandez-Fueyo E."/>
            <person name="Ruiz-Duenas F.J."/>
            <person name="Ferreira P."/>
            <person name="Floudas D."/>
            <person name="Hibbett D.S."/>
            <person name="Canessa P."/>
            <person name="Larrondo L.F."/>
            <person name="James T.Y."/>
            <person name="Seelenfreund D."/>
            <person name="Lobos S."/>
            <person name="Polanco R."/>
            <person name="Tello M."/>
            <person name="Honda Y."/>
            <person name="Watanabe T."/>
            <person name="Watanabe T."/>
            <person name="Ryu J.S."/>
            <person name="Kubicek C.P."/>
            <person name="Schmoll M."/>
            <person name="Gaskell J."/>
            <person name="Hammel K.E."/>
            <person name="St John F.J."/>
            <person name="Vanden Wymelenberg A."/>
            <person name="Sabat G."/>
            <person name="Splinter BonDurant S."/>
            <person name="Syed K."/>
            <person name="Yadav J.S."/>
            <person name="Doddapaneni H."/>
            <person name="Subramanian V."/>
            <person name="Lavin J.L."/>
            <person name="Oguiza J.A."/>
            <person name="Perez G."/>
            <person name="Pisabarro A.G."/>
            <person name="Ramirez L."/>
            <person name="Santoyo F."/>
            <person name="Master E."/>
            <person name="Coutinho P.M."/>
            <person name="Henrissat B."/>
            <person name="Lombard V."/>
            <person name="Magnuson J.K."/>
            <person name="Kuees U."/>
            <person name="Hori C."/>
            <person name="Igarashi K."/>
            <person name="Samejima M."/>
            <person name="Held B.W."/>
            <person name="Barry K.W."/>
            <person name="LaButti K.M."/>
            <person name="Lapidus A."/>
            <person name="Lindquist E.A."/>
            <person name="Lucas S.M."/>
            <person name="Riley R."/>
            <person name="Salamov A.A."/>
            <person name="Hoffmeister D."/>
            <person name="Schwenk D."/>
            <person name="Hadar Y."/>
            <person name="Yarden O."/>
            <person name="de Vries R.P."/>
            <person name="Wiebenga A."/>
            <person name="Stenlid J."/>
            <person name="Eastwood D."/>
            <person name="Grigoriev I.V."/>
            <person name="Berka R.M."/>
            <person name="Blanchette R.A."/>
            <person name="Kersten P."/>
            <person name="Martinez A.T."/>
            <person name="Vicuna R."/>
            <person name="Cullen D."/>
        </authorList>
    </citation>
    <scope>NUCLEOTIDE SEQUENCE [LARGE SCALE GENOMIC DNA]</scope>
    <source>
        <strain evidence="3 4">B</strain>
    </source>
</reference>
<keyword evidence="4" id="KW-1185">Reference proteome</keyword>
<dbReference type="Proteomes" id="UP000016930">
    <property type="component" value="Unassembled WGS sequence"/>
</dbReference>